<keyword evidence="3" id="KW-1185">Reference proteome</keyword>
<dbReference type="Pfam" id="PF15868">
    <property type="entry name" value="MBF2"/>
    <property type="match status" value="1"/>
</dbReference>
<organism evidence="2 3">
    <name type="scientific">Drosophila busckii</name>
    <name type="common">Fruit fly</name>
    <dbReference type="NCBI Taxonomy" id="30019"/>
    <lineage>
        <taxon>Eukaryota</taxon>
        <taxon>Metazoa</taxon>
        <taxon>Ecdysozoa</taxon>
        <taxon>Arthropoda</taxon>
        <taxon>Hexapoda</taxon>
        <taxon>Insecta</taxon>
        <taxon>Pterygota</taxon>
        <taxon>Neoptera</taxon>
        <taxon>Endopterygota</taxon>
        <taxon>Diptera</taxon>
        <taxon>Brachycera</taxon>
        <taxon>Muscomorpha</taxon>
        <taxon>Ephydroidea</taxon>
        <taxon>Drosophilidae</taxon>
        <taxon>Drosophila</taxon>
    </lineage>
</organism>
<dbReference type="EMBL" id="CP012524">
    <property type="protein sequence ID" value="ALC42069.1"/>
    <property type="molecule type" value="Genomic_DNA"/>
</dbReference>
<feature type="chain" id="PRO_5005788260" evidence="1">
    <location>
        <begin position="22"/>
        <end position="128"/>
    </location>
</feature>
<protein>
    <submittedName>
        <fullName evidence="2">CG33998</fullName>
    </submittedName>
</protein>
<dbReference type="OMA" id="RSFRDMH"/>
<evidence type="ECO:0000313" key="3">
    <source>
        <dbReference type="Proteomes" id="UP000494163"/>
    </source>
</evidence>
<dbReference type="PANTHER" id="PTHR37685">
    <property type="entry name" value="GEO11136P1-RELATED"/>
    <property type="match status" value="1"/>
</dbReference>
<name>A0A0M3QVA3_DROBS</name>
<reference evidence="2 3" key="1">
    <citation type="submission" date="2015-08" db="EMBL/GenBank/DDBJ databases">
        <title>Ancestral chromatin configuration constrains chromatin evolution on differentiating sex chromosomes in Drosophila.</title>
        <authorList>
            <person name="Zhou Q."/>
            <person name="Bachtrog D."/>
        </authorList>
    </citation>
    <scope>NUCLEOTIDE SEQUENCE [LARGE SCALE GENOMIC DNA]</scope>
    <source>
        <tissue evidence="2">Whole larvae</tissue>
    </source>
</reference>
<accession>A0A0M3QVA3</accession>
<evidence type="ECO:0000313" key="2">
    <source>
        <dbReference type="EMBL" id="ALC42069.1"/>
    </source>
</evidence>
<evidence type="ECO:0000256" key="1">
    <source>
        <dbReference type="SAM" id="SignalP"/>
    </source>
</evidence>
<dbReference type="Proteomes" id="UP000494163">
    <property type="component" value="Chromosome 2R"/>
</dbReference>
<dbReference type="InterPro" id="IPR031734">
    <property type="entry name" value="MBF2"/>
</dbReference>
<dbReference type="AlphaFoldDB" id="A0A0M3QVA3"/>
<feature type="signal peptide" evidence="1">
    <location>
        <begin position="1"/>
        <end position="21"/>
    </location>
</feature>
<dbReference type="OrthoDB" id="8192785at2759"/>
<proteinExistence type="predicted"/>
<gene>
    <name evidence="2" type="ORF">Dbus_chr2Rg1648</name>
</gene>
<dbReference type="PANTHER" id="PTHR37685:SF1">
    <property type="entry name" value="GEO11136P1-RELATED"/>
    <property type="match status" value="1"/>
</dbReference>
<keyword evidence="1" id="KW-0732">Signal</keyword>
<sequence length="128" mass="14252">MHKVGLLTLLLGLGLLLCVDAEGGATELGSNRSHSVAWGARIFRDTHLERVIITQKSKWLRVVTRDYHFQQKQLTRRITQIVITDQVGDGKGGYASLVEGGPQNTFAKIHFKSQRGLSFSFIVDIYGI</sequence>